<dbReference type="OrthoDB" id="565904at2759"/>
<dbReference type="SUPFAM" id="SSF50814">
    <property type="entry name" value="Lipocalins"/>
    <property type="match status" value="1"/>
</dbReference>
<dbReference type="Proteomes" id="UP001107558">
    <property type="component" value="Chromosome 2"/>
</dbReference>
<organism evidence="2 3">
    <name type="scientific">Polypedilum vanderplanki</name>
    <name type="common">Sleeping chironomid midge</name>
    <dbReference type="NCBI Taxonomy" id="319348"/>
    <lineage>
        <taxon>Eukaryota</taxon>
        <taxon>Metazoa</taxon>
        <taxon>Ecdysozoa</taxon>
        <taxon>Arthropoda</taxon>
        <taxon>Hexapoda</taxon>
        <taxon>Insecta</taxon>
        <taxon>Pterygota</taxon>
        <taxon>Neoptera</taxon>
        <taxon>Endopterygota</taxon>
        <taxon>Diptera</taxon>
        <taxon>Nematocera</taxon>
        <taxon>Chironomoidea</taxon>
        <taxon>Chironomidae</taxon>
        <taxon>Chironominae</taxon>
        <taxon>Polypedilum</taxon>
        <taxon>Polypedilum</taxon>
    </lineage>
</organism>
<dbReference type="Gene3D" id="2.40.128.20">
    <property type="match status" value="1"/>
</dbReference>
<evidence type="ECO:0000256" key="1">
    <source>
        <dbReference type="SAM" id="SignalP"/>
    </source>
</evidence>
<dbReference type="InterPro" id="IPR012674">
    <property type="entry name" value="Calycin"/>
</dbReference>
<dbReference type="PANTHER" id="PTHR10612:SF34">
    <property type="entry name" value="APOLIPOPROTEIN D"/>
    <property type="match status" value="1"/>
</dbReference>
<dbReference type="GO" id="GO:0005737">
    <property type="term" value="C:cytoplasm"/>
    <property type="evidence" value="ECO:0007669"/>
    <property type="project" value="TreeGrafter"/>
</dbReference>
<dbReference type="GO" id="GO:0006629">
    <property type="term" value="P:lipid metabolic process"/>
    <property type="evidence" value="ECO:0007669"/>
    <property type="project" value="TreeGrafter"/>
</dbReference>
<evidence type="ECO:0008006" key="4">
    <source>
        <dbReference type="Google" id="ProtNLM"/>
    </source>
</evidence>
<dbReference type="EMBL" id="JADBJN010000002">
    <property type="protein sequence ID" value="KAG5676055.1"/>
    <property type="molecule type" value="Genomic_DNA"/>
</dbReference>
<comment type="caution">
    <text evidence="2">The sequence shown here is derived from an EMBL/GenBank/DDBJ whole genome shotgun (WGS) entry which is preliminary data.</text>
</comment>
<dbReference type="CDD" id="cd00301">
    <property type="entry name" value="lipocalin_FABP"/>
    <property type="match status" value="1"/>
</dbReference>
<name>A0A9J6C1Z0_POLVA</name>
<gene>
    <name evidence="2" type="ORF">PVAND_005909</name>
</gene>
<feature type="chain" id="PRO_5039938046" description="Apolipoprotein D" evidence="1">
    <location>
        <begin position="24"/>
        <end position="189"/>
    </location>
</feature>
<reference evidence="2" key="1">
    <citation type="submission" date="2021-03" db="EMBL/GenBank/DDBJ databases">
        <title>Chromosome level genome of the anhydrobiotic midge Polypedilum vanderplanki.</title>
        <authorList>
            <person name="Yoshida Y."/>
            <person name="Kikawada T."/>
            <person name="Gusev O."/>
        </authorList>
    </citation>
    <scope>NUCLEOTIDE SEQUENCE</scope>
    <source>
        <strain evidence="2">NIAS01</strain>
        <tissue evidence="2">Whole body or cell culture</tissue>
    </source>
</reference>
<protein>
    <recommendedName>
        <fullName evidence="4">Apolipoprotein D</fullName>
    </recommendedName>
</protein>
<proteinExistence type="predicted"/>
<evidence type="ECO:0000313" key="3">
    <source>
        <dbReference type="Proteomes" id="UP001107558"/>
    </source>
</evidence>
<dbReference type="AlphaFoldDB" id="A0A9J6C1Z0"/>
<dbReference type="GO" id="GO:0000302">
    <property type="term" value="P:response to reactive oxygen species"/>
    <property type="evidence" value="ECO:0007669"/>
    <property type="project" value="TreeGrafter"/>
</dbReference>
<keyword evidence="1" id="KW-0732">Signal</keyword>
<feature type="signal peptide" evidence="1">
    <location>
        <begin position="1"/>
        <end position="23"/>
    </location>
</feature>
<keyword evidence="3" id="KW-1185">Reference proteome</keyword>
<evidence type="ECO:0000313" key="2">
    <source>
        <dbReference type="EMBL" id="KAG5676055.1"/>
    </source>
</evidence>
<accession>A0A9J6C1Z0</accession>
<sequence>MRGIKVCFVLGCLFIIQCRSSDTDHVVGEKEKCPQIEFPKDFNPKKMLGKWYSIEETGKEVSCVFYHFEETRPNHYLGHFHPANITVELAPVNTENIGEGFLLSVQDFPSLDKAVMRVVATDYENYAAVFTCKEFEDIVYPHSAIWSRTNDLSDDKLYESREALKKSFDEKHQPILKKVNQESCSYETF</sequence>
<dbReference type="PANTHER" id="PTHR10612">
    <property type="entry name" value="APOLIPOPROTEIN D"/>
    <property type="match status" value="1"/>
</dbReference>